<feature type="compositionally biased region" description="Polar residues" evidence="1">
    <location>
        <begin position="11"/>
        <end position="24"/>
    </location>
</feature>
<sequence length="104" mass="11497">MSIKHEMRVDSQMQTSSNTGTTYSCRQLANVPMSRGWARELDPSSFPPNKQSGFQAPQEDADALHSYLLRRLAYSSVSEHSNIQSTLVHPSASLCKAGTCIPLR</sequence>
<reference evidence="2" key="1">
    <citation type="submission" date="2021-12" db="EMBL/GenBank/DDBJ databases">
        <title>Comparative genomics, transcriptomics and evolutionary studies reveal genomic signatures of adaptation to plant cell wall in hemibiotrophic fungi.</title>
        <authorList>
            <consortium name="DOE Joint Genome Institute"/>
            <person name="Baroncelli R."/>
            <person name="Diaz J.F."/>
            <person name="Benocci T."/>
            <person name="Peng M."/>
            <person name="Battaglia E."/>
            <person name="Haridas S."/>
            <person name="Andreopoulos W."/>
            <person name="Labutti K."/>
            <person name="Pangilinan J."/>
            <person name="Floch G.L."/>
            <person name="Makela M.R."/>
            <person name="Henrissat B."/>
            <person name="Grigoriev I.V."/>
            <person name="Crouch J.A."/>
            <person name="De Vries R.P."/>
            <person name="Sukno S.A."/>
            <person name="Thon M.R."/>
        </authorList>
    </citation>
    <scope>NUCLEOTIDE SEQUENCE</scope>
    <source>
        <strain evidence="2">CBS 112980</strain>
    </source>
</reference>
<evidence type="ECO:0000256" key="1">
    <source>
        <dbReference type="SAM" id="MobiDB-lite"/>
    </source>
</evidence>
<evidence type="ECO:0000313" key="3">
    <source>
        <dbReference type="Proteomes" id="UP001244207"/>
    </source>
</evidence>
<proteinExistence type="predicted"/>
<gene>
    <name evidence="2" type="ORF">BDZ83DRAFT_652657</name>
</gene>
<accession>A0AAD8XDP8</accession>
<dbReference type="AlphaFoldDB" id="A0AAD8XDP8"/>
<dbReference type="Proteomes" id="UP001244207">
    <property type="component" value="Unassembled WGS sequence"/>
</dbReference>
<name>A0AAD8XDP8_GLOAC</name>
<organism evidence="2 3">
    <name type="scientific">Glomerella acutata</name>
    <name type="common">Colletotrichum acutatum</name>
    <dbReference type="NCBI Taxonomy" id="27357"/>
    <lineage>
        <taxon>Eukaryota</taxon>
        <taxon>Fungi</taxon>
        <taxon>Dikarya</taxon>
        <taxon>Ascomycota</taxon>
        <taxon>Pezizomycotina</taxon>
        <taxon>Sordariomycetes</taxon>
        <taxon>Hypocreomycetidae</taxon>
        <taxon>Glomerellales</taxon>
        <taxon>Glomerellaceae</taxon>
        <taxon>Colletotrichum</taxon>
        <taxon>Colletotrichum acutatum species complex</taxon>
    </lineage>
</organism>
<feature type="region of interest" description="Disordered" evidence="1">
    <location>
        <begin position="1"/>
        <end position="24"/>
    </location>
</feature>
<comment type="caution">
    <text evidence="2">The sequence shown here is derived from an EMBL/GenBank/DDBJ whole genome shotgun (WGS) entry which is preliminary data.</text>
</comment>
<protein>
    <submittedName>
        <fullName evidence="2">Uncharacterized protein</fullName>
    </submittedName>
</protein>
<feature type="region of interest" description="Disordered" evidence="1">
    <location>
        <begin position="36"/>
        <end position="58"/>
    </location>
</feature>
<evidence type="ECO:0000313" key="2">
    <source>
        <dbReference type="EMBL" id="KAK1723959.1"/>
    </source>
</evidence>
<keyword evidence="3" id="KW-1185">Reference proteome</keyword>
<dbReference type="RefSeq" id="XP_060364014.1">
    <property type="nucleotide sequence ID" value="XM_060510545.1"/>
</dbReference>
<dbReference type="GeneID" id="85394444"/>
<dbReference type="EMBL" id="JAHMHS010000058">
    <property type="protein sequence ID" value="KAK1723959.1"/>
    <property type="molecule type" value="Genomic_DNA"/>
</dbReference>
<dbReference type="PROSITE" id="PS51257">
    <property type="entry name" value="PROKAR_LIPOPROTEIN"/>
    <property type="match status" value="1"/>
</dbReference>